<name>Q55BC9_DICDI</name>
<dbReference type="PaxDb" id="44689-DDB0202828"/>
<dbReference type="KEGG" id="ddi:DDB_G0271274"/>
<evidence type="ECO:0000256" key="2">
    <source>
        <dbReference type="SAM" id="SignalP"/>
    </source>
</evidence>
<reference evidence="3 4" key="1">
    <citation type="journal article" date="2005" name="Nature">
        <title>The genome of the social amoeba Dictyostelium discoideum.</title>
        <authorList>
            <consortium name="The Dictyostelium discoideum Sequencing Consortium"/>
            <person name="Eichinger L."/>
            <person name="Pachebat J.A."/>
            <person name="Glockner G."/>
            <person name="Rajandream M.A."/>
            <person name="Sucgang R."/>
            <person name="Berriman M."/>
            <person name="Song J."/>
            <person name="Olsen R."/>
            <person name="Szafranski K."/>
            <person name="Xu Q."/>
            <person name="Tunggal B."/>
            <person name="Kummerfeld S."/>
            <person name="Madera M."/>
            <person name="Konfortov B.A."/>
            <person name="Rivero F."/>
            <person name="Bankier A.T."/>
            <person name="Lehmann R."/>
            <person name="Hamlin N."/>
            <person name="Davies R."/>
            <person name="Gaudet P."/>
            <person name="Fey P."/>
            <person name="Pilcher K."/>
            <person name="Chen G."/>
            <person name="Saunders D."/>
            <person name="Sodergren E."/>
            <person name="Davis P."/>
            <person name="Kerhornou A."/>
            <person name="Nie X."/>
            <person name="Hall N."/>
            <person name="Anjard C."/>
            <person name="Hemphill L."/>
            <person name="Bason N."/>
            <person name="Farbrother P."/>
            <person name="Desany B."/>
            <person name="Just E."/>
            <person name="Morio T."/>
            <person name="Rost R."/>
            <person name="Churcher C."/>
            <person name="Cooper J."/>
            <person name="Haydock S."/>
            <person name="van Driessche N."/>
            <person name="Cronin A."/>
            <person name="Goodhead I."/>
            <person name="Muzny D."/>
            <person name="Mourier T."/>
            <person name="Pain A."/>
            <person name="Lu M."/>
            <person name="Harper D."/>
            <person name="Lindsay R."/>
            <person name="Hauser H."/>
            <person name="James K."/>
            <person name="Quiles M."/>
            <person name="Madan Babu M."/>
            <person name="Saito T."/>
            <person name="Buchrieser C."/>
            <person name="Wardroper A."/>
            <person name="Felder M."/>
            <person name="Thangavelu M."/>
            <person name="Johnson D."/>
            <person name="Knights A."/>
            <person name="Loulseged H."/>
            <person name="Mungall K."/>
            <person name="Oliver K."/>
            <person name="Price C."/>
            <person name="Quail M.A."/>
            <person name="Urushihara H."/>
            <person name="Hernandez J."/>
            <person name="Rabbinowitsch E."/>
            <person name="Steffen D."/>
            <person name="Sanders M."/>
            <person name="Ma J."/>
            <person name="Kohara Y."/>
            <person name="Sharp S."/>
            <person name="Simmonds M."/>
            <person name="Spiegler S."/>
            <person name="Tivey A."/>
            <person name="Sugano S."/>
            <person name="White B."/>
            <person name="Walker D."/>
            <person name="Woodward J."/>
            <person name="Winckler T."/>
            <person name="Tanaka Y."/>
            <person name="Shaulsky G."/>
            <person name="Schleicher M."/>
            <person name="Weinstock G."/>
            <person name="Rosenthal A."/>
            <person name="Cox E.C."/>
            <person name="Chisholm R.L."/>
            <person name="Gibbs R."/>
            <person name="Loomis W.F."/>
            <person name="Platzer M."/>
            <person name="Kay R.R."/>
            <person name="Williams J."/>
            <person name="Dear P.H."/>
            <person name="Noegel A.A."/>
            <person name="Barrell B."/>
            <person name="Kuspa A."/>
        </authorList>
    </citation>
    <scope>NUCLEOTIDE SEQUENCE [LARGE SCALE GENOMIC DNA]</scope>
    <source>
        <strain evidence="3 4">AX4</strain>
    </source>
</reference>
<comment type="caution">
    <text evidence="3">The sequence shown here is derived from an EMBL/GenBank/DDBJ whole genome shotgun (WGS) entry which is preliminary data.</text>
</comment>
<evidence type="ECO:0000313" key="4">
    <source>
        <dbReference type="Proteomes" id="UP000002195"/>
    </source>
</evidence>
<dbReference type="InParanoid" id="Q55BC9"/>
<feature type="chain" id="PRO_5004249787" evidence="2">
    <location>
        <begin position="22"/>
        <end position="195"/>
    </location>
</feature>
<dbReference type="InterPro" id="IPR052846">
    <property type="entry name" value="ECM-enzyme_regulator"/>
</dbReference>
<gene>
    <name evidence="3" type="ORF">DDB_G0271274</name>
</gene>
<dbReference type="GO" id="GO:0005576">
    <property type="term" value="C:extracellular region"/>
    <property type="evidence" value="ECO:0000318"/>
    <property type="project" value="GO_Central"/>
</dbReference>
<dbReference type="GeneID" id="8617876"/>
<dbReference type="dictyBase" id="DDB_G0271274"/>
<dbReference type="GO" id="GO:0031012">
    <property type="term" value="C:extracellular matrix"/>
    <property type="evidence" value="ECO:0000318"/>
    <property type="project" value="GO_Central"/>
</dbReference>
<dbReference type="EMBL" id="AAFI02000006">
    <property type="protein sequence ID" value="EAL71767.1"/>
    <property type="molecule type" value="Genomic_DNA"/>
</dbReference>
<feature type="signal peptide" evidence="2">
    <location>
        <begin position="1"/>
        <end position="21"/>
    </location>
</feature>
<dbReference type="RefSeq" id="XP_645683.1">
    <property type="nucleotide sequence ID" value="XM_640591.1"/>
</dbReference>
<dbReference type="HOGENOM" id="CLU_1398665_0_0_1"/>
<dbReference type="AlphaFoldDB" id="Q55BC9"/>
<keyword evidence="4" id="KW-1185">Reference proteome</keyword>
<organism evidence="3 4">
    <name type="scientific">Dictyostelium discoideum</name>
    <name type="common">Social amoeba</name>
    <dbReference type="NCBI Taxonomy" id="44689"/>
    <lineage>
        <taxon>Eukaryota</taxon>
        <taxon>Amoebozoa</taxon>
        <taxon>Evosea</taxon>
        <taxon>Eumycetozoa</taxon>
        <taxon>Dictyostelia</taxon>
        <taxon>Dictyosteliales</taxon>
        <taxon>Dictyosteliaceae</taxon>
        <taxon>Dictyostelium</taxon>
    </lineage>
</organism>
<dbReference type="Proteomes" id="UP000002195">
    <property type="component" value="Unassembled WGS sequence"/>
</dbReference>
<sequence length="195" mass="21040">MNRLILSTFIIISILSTFSNCQDCPSDNNDCTTESFIYGGCYSIYNQNIDCESTGTYKACVANCKLSPQYSKCGSVSCDYETLACKFGSTTCDDNNKCTTEYCNSTTGCVRTATNCTDGLATTTDNCMSIFGCYYTINQAQNNIKSCTTNADCNDSLPCTTDVCVNNKCNSTINCDSNSLCAKSGYCTLIPTPSN</sequence>
<dbReference type="GO" id="GO:0099120">
    <property type="term" value="P:socially cooperative development"/>
    <property type="evidence" value="ECO:0000318"/>
    <property type="project" value="GO_Central"/>
</dbReference>
<accession>Q55BC9</accession>
<evidence type="ECO:0000313" key="3">
    <source>
        <dbReference type="EMBL" id="EAL71767.1"/>
    </source>
</evidence>
<dbReference type="InterPro" id="IPR001673">
    <property type="entry name" value="S_mold_repeat"/>
</dbReference>
<dbReference type="Pfam" id="PF00526">
    <property type="entry name" value="Dicty_CTDC"/>
    <property type="match status" value="1"/>
</dbReference>
<proteinExistence type="predicted"/>
<dbReference type="PANTHER" id="PTHR31797:SF4">
    <property type="entry name" value="DICKKOPF N-TERMINAL CYSTEINE-RICH DOMAIN-CONTAINING PROTEIN"/>
    <property type="match status" value="1"/>
</dbReference>
<keyword evidence="1 2" id="KW-0732">Signal</keyword>
<dbReference type="VEuPathDB" id="AmoebaDB:DDB_G0271274"/>
<protein>
    <submittedName>
        <fullName evidence="3">Uncharacterized protein</fullName>
    </submittedName>
</protein>
<dbReference type="PANTHER" id="PTHR31797">
    <property type="entry name" value="EXTRACELLULAR MATRIX PROTEIN A-RELATED"/>
    <property type="match status" value="1"/>
</dbReference>
<evidence type="ECO:0000256" key="1">
    <source>
        <dbReference type="ARBA" id="ARBA00022729"/>
    </source>
</evidence>